<dbReference type="EMBL" id="CAJOBJ010052990">
    <property type="protein sequence ID" value="CAF4382781.1"/>
    <property type="molecule type" value="Genomic_DNA"/>
</dbReference>
<evidence type="ECO:0000313" key="2">
    <source>
        <dbReference type="EMBL" id="CAF4382781.1"/>
    </source>
</evidence>
<dbReference type="EMBL" id="CAJOBH010027786">
    <property type="protein sequence ID" value="CAF4260384.1"/>
    <property type="molecule type" value="Genomic_DNA"/>
</dbReference>
<name>A0A8S2VA84_9BILA</name>
<dbReference type="AlphaFoldDB" id="A0A8S2VA84"/>
<dbReference type="Gene3D" id="3.40.50.2300">
    <property type="match status" value="2"/>
</dbReference>
<dbReference type="InterPro" id="IPR028082">
    <property type="entry name" value="Peripla_BP_I"/>
</dbReference>
<dbReference type="SUPFAM" id="SSF53822">
    <property type="entry name" value="Periplasmic binding protein-like I"/>
    <property type="match status" value="1"/>
</dbReference>
<dbReference type="Proteomes" id="UP000681967">
    <property type="component" value="Unassembled WGS sequence"/>
</dbReference>
<feature type="non-terminal residue" evidence="2">
    <location>
        <position position="55"/>
    </location>
</feature>
<comment type="caution">
    <text evidence="2">The sequence shown here is derived from an EMBL/GenBank/DDBJ whole genome shotgun (WGS) entry which is preliminary data.</text>
</comment>
<sequence>EEVFFDENGDGPGRYDVLNLQGNADTLDHSLHYVQVGTWSTGKLNLNTSIIRFFS</sequence>
<reference evidence="2" key="1">
    <citation type="submission" date="2021-02" db="EMBL/GenBank/DDBJ databases">
        <authorList>
            <person name="Nowell W R."/>
        </authorList>
    </citation>
    <scope>NUCLEOTIDE SEQUENCE</scope>
</reference>
<gene>
    <name evidence="1" type="ORF">BYL167_LOCUS25907</name>
    <name evidence="2" type="ORF">GIL414_LOCUS29370</name>
</gene>
<feature type="non-terminal residue" evidence="2">
    <location>
        <position position="1"/>
    </location>
</feature>
<protein>
    <submittedName>
        <fullName evidence="2">Uncharacterized protein</fullName>
    </submittedName>
</protein>
<organism evidence="2 3">
    <name type="scientific">Rotaria magnacalcarata</name>
    <dbReference type="NCBI Taxonomy" id="392030"/>
    <lineage>
        <taxon>Eukaryota</taxon>
        <taxon>Metazoa</taxon>
        <taxon>Spiralia</taxon>
        <taxon>Gnathifera</taxon>
        <taxon>Rotifera</taxon>
        <taxon>Eurotatoria</taxon>
        <taxon>Bdelloidea</taxon>
        <taxon>Philodinida</taxon>
        <taxon>Philodinidae</taxon>
        <taxon>Rotaria</taxon>
    </lineage>
</organism>
<dbReference type="Proteomes" id="UP000681720">
    <property type="component" value="Unassembled WGS sequence"/>
</dbReference>
<accession>A0A8S2VA84</accession>
<evidence type="ECO:0000313" key="3">
    <source>
        <dbReference type="Proteomes" id="UP000681720"/>
    </source>
</evidence>
<evidence type="ECO:0000313" key="1">
    <source>
        <dbReference type="EMBL" id="CAF4260384.1"/>
    </source>
</evidence>
<proteinExistence type="predicted"/>